<dbReference type="CDD" id="cd00342">
    <property type="entry name" value="gram_neg_porins"/>
    <property type="match status" value="1"/>
</dbReference>
<gene>
    <name evidence="13" type="ORF">GO485_14815</name>
</gene>
<dbReference type="InterPro" id="IPR033900">
    <property type="entry name" value="Gram_neg_porin_domain"/>
</dbReference>
<keyword evidence="10" id="KW-0998">Cell outer membrane</keyword>
<dbReference type="Proteomes" id="UP000437862">
    <property type="component" value="Chromosome"/>
</dbReference>
<evidence type="ECO:0000256" key="1">
    <source>
        <dbReference type="ARBA" id="ARBA00004571"/>
    </source>
</evidence>
<dbReference type="InterPro" id="IPR050298">
    <property type="entry name" value="Gram-neg_bact_OMP"/>
</dbReference>
<evidence type="ECO:0000256" key="6">
    <source>
        <dbReference type="ARBA" id="ARBA00022729"/>
    </source>
</evidence>
<evidence type="ECO:0000256" key="5">
    <source>
        <dbReference type="ARBA" id="ARBA00022692"/>
    </source>
</evidence>
<reference evidence="13 14" key="1">
    <citation type="submission" date="2019-12" db="EMBL/GenBank/DDBJ databases">
        <title>Draft Genome Sequences of Six Type Strains of the Genus Massilia.</title>
        <authorList>
            <person name="Miess H."/>
            <person name="Frediansyah A."/>
            <person name="Goeker M."/>
            <person name="Gross H."/>
        </authorList>
    </citation>
    <scope>NUCLEOTIDE SEQUENCE [LARGE SCALE GENOMIC DNA]</scope>
    <source>
        <strain evidence="13 14">DSM 26639</strain>
    </source>
</reference>
<dbReference type="InterPro" id="IPR023614">
    <property type="entry name" value="Porin_dom_sf"/>
</dbReference>
<evidence type="ECO:0000313" key="13">
    <source>
        <dbReference type="EMBL" id="QGZ40194.1"/>
    </source>
</evidence>
<evidence type="ECO:0000256" key="8">
    <source>
        <dbReference type="ARBA" id="ARBA00023114"/>
    </source>
</evidence>
<keyword evidence="3" id="KW-0813">Transport</keyword>
<evidence type="ECO:0000313" key="14">
    <source>
        <dbReference type="Proteomes" id="UP000437862"/>
    </source>
</evidence>
<evidence type="ECO:0000256" key="10">
    <source>
        <dbReference type="ARBA" id="ARBA00023237"/>
    </source>
</evidence>
<dbReference type="Gene3D" id="2.40.160.10">
    <property type="entry name" value="Porin"/>
    <property type="match status" value="1"/>
</dbReference>
<dbReference type="RefSeq" id="WP_145880300.1">
    <property type="nucleotide sequence ID" value="NZ_CP046904.1"/>
</dbReference>
<feature type="signal peptide" evidence="11">
    <location>
        <begin position="1"/>
        <end position="22"/>
    </location>
</feature>
<keyword evidence="14" id="KW-1185">Reference proteome</keyword>
<evidence type="ECO:0000259" key="12">
    <source>
        <dbReference type="Pfam" id="PF13609"/>
    </source>
</evidence>
<evidence type="ECO:0000256" key="4">
    <source>
        <dbReference type="ARBA" id="ARBA00022452"/>
    </source>
</evidence>
<comment type="subunit">
    <text evidence="2">Homotrimer.</text>
</comment>
<comment type="subcellular location">
    <subcellularLocation>
        <location evidence="1">Cell outer membrane</location>
        <topology evidence="1">Multi-pass membrane protein</topology>
    </subcellularLocation>
</comment>
<evidence type="ECO:0000256" key="9">
    <source>
        <dbReference type="ARBA" id="ARBA00023136"/>
    </source>
</evidence>
<evidence type="ECO:0000256" key="11">
    <source>
        <dbReference type="SAM" id="SignalP"/>
    </source>
</evidence>
<evidence type="ECO:0000256" key="2">
    <source>
        <dbReference type="ARBA" id="ARBA00011233"/>
    </source>
</evidence>
<keyword evidence="8" id="KW-0626">Porin</keyword>
<dbReference type="Pfam" id="PF13609">
    <property type="entry name" value="Porin_4"/>
    <property type="match status" value="1"/>
</dbReference>
<keyword evidence="9" id="KW-0472">Membrane</keyword>
<sequence>MTPSLRPYCCAALLACALPALAQSSITVMGGVDAFVGSMKNSGDPDRTTVLGSGGMTTSWFGFRGREELGDGLYAEFYLTGFFQVDTGTSGRFAGDNLFSRDANVALVGRLGRLQLGRASAPSFLPNILFNPFGDSFTFSPLVLHSYVPTGPFGARTWASTDAGDSGWSNQIVYTTPSFGGLRAGLHYQAGEQAGNTNRNNVAISAMYDKGPLALTAFAHRVRVSNPNGGQAIVDPTRSPVNYAALDEQRAWFVGATYDLKRIKLYGTWQRTVNDAAGTEALRDLTVSVGFTLPAGPGAVLFDVADTRRSGSLFGAQRTRRTGSLGYDYRMSKRTDLYAVAMRDRITTLPSAMSYGIGMRHAF</sequence>
<dbReference type="EMBL" id="CP046904">
    <property type="protein sequence ID" value="QGZ40194.1"/>
    <property type="molecule type" value="Genomic_DNA"/>
</dbReference>
<dbReference type="PANTHER" id="PTHR34501:SF9">
    <property type="entry name" value="MAJOR OUTER MEMBRANE PROTEIN P.IA"/>
    <property type="match status" value="1"/>
</dbReference>
<keyword evidence="6 11" id="KW-0732">Signal</keyword>
<evidence type="ECO:0000256" key="7">
    <source>
        <dbReference type="ARBA" id="ARBA00023065"/>
    </source>
</evidence>
<keyword evidence="7" id="KW-0406">Ion transport</keyword>
<organism evidence="13 14">
    <name type="scientific">Pseudoduganella flava</name>
    <dbReference type="NCBI Taxonomy" id="871742"/>
    <lineage>
        <taxon>Bacteria</taxon>
        <taxon>Pseudomonadati</taxon>
        <taxon>Pseudomonadota</taxon>
        <taxon>Betaproteobacteria</taxon>
        <taxon>Burkholderiales</taxon>
        <taxon>Oxalobacteraceae</taxon>
        <taxon>Telluria group</taxon>
        <taxon>Pseudoduganella</taxon>
    </lineage>
</organism>
<evidence type="ECO:0000256" key="3">
    <source>
        <dbReference type="ARBA" id="ARBA00022448"/>
    </source>
</evidence>
<dbReference type="SUPFAM" id="SSF56935">
    <property type="entry name" value="Porins"/>
    <property type="match status" value="1"/>
</dbReference>
<feature type="chain" id="PRO_5045776469" evidence="11">
    <location>
        <begin position="23"/>
        <end position="363"/>
    </location>
</feature>
<name>A0ABX6FRL7_9BURK</name>
<proteinExistence type="predicted"/>
<keyword evidence="5" id="KW-0812">Transmembrane</keyword>
<feature type="domain" description="Porin" evidence="12">
    <location>
        <begin position="11"/>
        <end position="345"/>
    </location>
</feature>
<keyword evidence="4" id="KW-1134">Transmembrane beta strand</keyword>
<dbReference type="PANTHER" id="PTHR34501">
    <property type="entry name" value="PROTEIN YDDL-RELATED"/>
    <property type="match status" value="1"/>
</dbReference>
<protein>
    <submittedName>
        <fullName evidence="13">Porin</fullName>
    </submittedName>
</protein>
<accession>A0ABX6FRL7</accession>